<feature type="region of interest" description="Disordered" evidence="1">
    <location>
        <begin position="1"/>
        <end position="58"/>
    </location>
</feature>
<protein>
    <submittedName>
        <fullName evidence="2">Uncharacterized protein</fullName>
    </submittedName>
</protein>
<proteinExistence type="predicted"/>
<organism evidence="2 3">
    <name type="scientific">Vitis vinifera</name>
    <name type="common">Grape</name>
    <dbReference type="NCBI Taxonomy" id="29760"/>
    <lineage>
        <taxon>Eukaryota</taxon>
        <taxon>Viridiplantae</taxon>
        <taxon>Streptophyta</taxon>
        <taxon>Embryophyta</taxon>
        <taxon>Tracheophyta</taxon>
        <taxon>Spermatophyta</taxon>
        <taxon>Magnoliopsida</taxon>
        <taxon>eudicotyledons</taxon>
        <taxon>Gunneridae</taxon>
        <taxon>Pentapetalae</taxon>
        <taxon>rosids</taxon>
        <taxon>Vitales</taxon>
        <taxon>Vitaceae</taxon>
        <taxon>Viteae</taxon>
        <taxon>Vitis</taxon>
    </lineage>
</organism>
<feature type="compositionally biased region" description="Basic residues" evidence="1">
    <location>
        <begin position="1"/>
        <end position="15"/>
    </location>
</feature>
<gene>
    <name evidence="2" type="ORF">CK203_029753</name>
</gene>
<comment type="caution">
    <text evidence="2">The sequence shown here is derived from an EMBL/GenBank/DDBJ whole genome shotgun (WGS) entry which is preliminary data.</text>
</comment>
<evidence type="ECO:0000313" key="2">
    <source>
        <dbReference type="EMBL" id="RVW96468.1"/>
    </source>
</evidence>
<feature type="compositionally biased region" description="Basic and acidic residues" evidence="1">
    <location>
        <begin position="16"/>
        <end position="35"/>
    </location>
</feature>
<dbReference type="AlphaFoldDB" id="A0A438IIC7"/>
<accession>A0A438IIC7</accession>
<reference evidence="2 3" key="1">
    <citation type="journal article" date="2018" name="PLoS Genet.">
        <title>Population sequencing reveals clonal diversity and ancestral inbreeding in the grapevine cultivar Chardonnay.</title>
        <authorList>
            <person name="Roach M.J."/>
            <person name="Johnson D.L."/>
            <person name="Bohlmann J."/>
            <person name="van Vuuren H.J."/>
            <person name="Jones S.J."/>
            <person name="Pretorius I.S."/>
            <person name="Schmidt S.A."/>
            <person name="Borneman A.R."/>
        </authorList>
    </citation>
    <scope>NUCLEOTIDE SEQUENCE [LARGE SCALE GENOMIC DNA]</scope>
    <source>
        <strain evidence="3">cv. Chardonnay</strain>
        <tissue evidence="2">Leaf</tissue>
    </source>
</reference>
<sequence length="101" mass="11192">MITKQVKGKSRRSIKRQKEELSRLELRNGGEKECKSTGGERGVWRAKEGVEGGASEGAEGDVFMGARKSIRNGSFGMESKSFDVEVDEQKVKVQAMIVEKK</sequence>
<dbReference type="Proteomes" id="UP000288805">
    <property type="component" value="Unassembled WGS sequence"/>
</dbReference>
<name>A0A438IIC7_VITVI</name>
<evidence type="ECO:0000256" key="1">
    <source>
        <dbReference type="SAM" id="MobiDB-lite"/>
    </source>
</evidence>
<evidence type="ECO:0000313" key="3">
    <source>
        <dbReference type="Proteomes" id="UP000288805"/>
    </source>
</evidence>
<dbReference type="EMBL" id="QGNW01000107">
    <property type="protein sequence ID" value="RVW96468.1"/>
    <property type="molecule type" value="Genomic_DNA"/>
</dbReference>